<keyword evidence="2" id="KW-0812">Transmembrane</keyword>
<keyword evidence="2" id="KW-0472">Membrane</keyword>
<feature type="compositionally biased region" description="Gly residues" evidence="1">
    <location>
        <begin position="224"/>
        <end position="233"/>
    </location>
</feature>
<feature type="region of interest" description="Disordered" evidence="1">
    <location>
        <begin position="218"/>
        <end position="246"/>
    </location>
</feature>
<evidence type="ECO:0000256" key="2">
    <source>
        <dbReference type="SAM" id="Phobius"/>
    </source>
</evidence>
<accession>A0AAV7HG85</accession>
<sequence length="290" mass="31284">MILHCAFQSFFLLLDKCQFFIFVIFSISIISLALIPFCLQQLYQTLQSNINSITSHQLLGNFSRCGLHLFQQPFNLLKHGMLINGMPLQPGVHSNLLEVQIIDVKSEVIGHGGNQTRFASSRWSEKQLPFVLDALEGIDELFAVVEGESYAILVLVLAGSESAHAGGNSGAKFVRAQAFSFLDDNGVFGGEAAEELVEAGGDHGAEFVGEVFIDDGAGEHGGGDDGGGGGQTGKGKRDSGSHIIPSTFDTKVESRIGLNCPTMTAIKGNIPGRYTYHPERFITIIPKLVR</sequence>
<dbReference type="EMBL" id="JAGFBR010000004">
    <property type="protein sequence ID" value="KAH0468026.1"/>
    <property type="molecule type" value="Genomic_DNA"/>
</dbReference>
<evidence type="ECO:0000256" key="1">
    <source>
        <dbReference type="SAM" id="MobiDB-lite"/>
    </source>
</evidence>
<organism evidence="3 4">
    <name type="scientific">Dendrobium chrysotoxum</name>
    <name type="common">Orchid</name>
    <dbReference type="NCBI Taxonomy" id="161865"/>
    <lineage>
        <taxon>Eukaryota</taxon>
        <taxon>Viridiplantae</taxon>
        <taxon>Streptophyta</taxon>
        <taxon>Embryophyta</taxon>
        <taxon>Tracheophyta</taxon>
        <taxon>Spermatophyta</taxon>
        <taxon>Magnoliopsida</taxon>
        <taxon>Liliopsida</taxon>
        <taxon>Asparagales</taxon>
        <taxon>Orchidaceae</taxon>
        <taxon>Epidendroideae</taxon>
        <taxon>Malaxideae</taxon>
        <taxon>Dendrobiinae</taxon>
        <taxon>Dendrobium</taxon>
    </lineage>
</organism>
<comment type="caution">
    <text evidence="3">The sequence shown here is derived from an EMBL/GenBank/DDBJ whole genome shotgun (WGS) entry which is preliminary data.</text>
</comment>
<name>A0AAV7HG85_DENCH</name>
<proteinExistence type="predicted"/>
<gene>
    <name evidence="3" type="ORF">IEQ34_003059</name>
</gene>
<protein>
    <submittedName>
        <fullName evidence="3">Uncharacterized protein</fullName>
    </submittedName>
</protein>
<evidence type="ECO:0000313" key="4">
    <source>
        <dbReference type="Proteomes" id="UP000775213"/>
    </source>
</evidence>
<dbReference type="AlphaFoldDB" id="A0AAV7HG85"/>
<evidence type="ECO:0000313" key="3">
    <source>
        <dbReference type="EMBL" id="KAH0468026.1"/>
    </source>
</evidence>
<keyword evidence="2" id="KW-1133">Transmembrane helix</keyword>
<reference evidence="3 4" key="1">
    <citation type="journal article" date="2021" name="Hortic Res">
        <title>Chromosome-scale assembly of the Dendrobium chrysotoxum genome enhances the understanding of orchid evolution.</title>
        <authorList>
            <person name="Zhang Y."/>
            <person name="Zhang G.Q."/>
            <person name="Zhang D."/>
            <person name="Liu X.D."/>
            <person name="Xu X.Y."/>
            <person name="Sun W.H."/>
            <person name="Yu X."/>
            <person name="Zhu X."/>
            <person name="Wang Z.W."/>
            <person name="Zhao X."/>
            <person name="Zhong W.Y."/>
            <person name="Chen H."/>
            <person name="Yin W.L."/>
            <person name="Huang T."/>
            <person name="Niu S.C."/>
            <person name="Liu Z.J."/>
        </authorList>
    </citation>
    <scope>NUCLEOTIDE SEQUENCE [LARGE SCALE GENOMIC DNA]</scope>
    <source>
        <strain evidence="3">Lindl</strain>
    </source>
</reference>
<feature type="transmembrane region" description="Helical" evidence="2">
    <location>
        <begin position="19"/>
        <end position="39"/>
    </location>
</feature>
<keyword evidence="4" id="KW-1185">Reference proteome</keyword>
<dbReference type="Proteomes" id="UP000775213">
    <property type="component" value="Unassembled WGS sequence"/>
</dbReference>